<keyword evidence="2" id="KW-0812">Transmembrane</keyword>
<accession>A0A6I8LMQ0</accession>
<dbReference type="RefSeq" id="WP_155543345.1">
    <property type="nucleotide sequence ID" value="NZ_CABVGP010000001.1"/>
</dbReference>
<dbReference type="EMBL" id="CABVGP010000001">
    <property type="protein sequence ID" value="VVJ18310.1"/>
    <property type="molecule type" value="Genomic_DNA"/>
</dbReference>
<evidence type="ECO:0000256" key="1">
    <source>
        <dbReference type="SAM" id="MobiDB-lite"/>
    </source>
</evidence>
<evidence type="ECO:0000256" key="2">
    <source>
        <dbReference type="SAM" id="Phobius"/>
    </source>
</evidence>
<keyword evidence="4" id="KW-1185">Reference proteome</keyword>
<organism evidence="3 4">
    <name type="scientific">Amycolatopsis camponoti</name>
    <dbReference type="NCBI Taxonomy" id="2606593"/>
    <lineage>
        <taxon>Bacteria</taxon>
        <taxon>Bacillati</taxon>
        <taxon>Actinomycetota</taxon>
        <taxon>Actinomycetes</taxon>
        <taxon>Pseudonocardiales</taxon>
        <taxon>Pseudonocardiaceae</taxon>
        <taxon>Amycolatopsis</taxon>
    </lineage>
</organism>
<feature type="transmembrane region" description="Helical" evidence="2">
    <location>
        <begin position="53"/>
        <end position="72"/>
    </location>
</feature>
<dbReference type="AlphaFoldDB" id="A0A6I8LMQ0"/>
<keyword evidence="2" id="KW-1133">Transmembrane helix</keyword>
<gene>
    <name evidence="3" type="ORF">AA23TX_03331</name>
</gene>
<feature type="region of interest" description="Disordered" evidence="1">
    <location>
        <begin position="1"/>
        <end position="24"/>
    </location>
</feature>
<protein>
    <submittedName>
        <fullName evidence="3">Uncharacterized protein</fullName>
    </submittedName>
</protein>
<sequence>MTQPSRRQGKQPAEPFVGPTGKPLQAGIGGAGGGTIMVTIAQAFGTHTVHGQIILYAAPTVSVIAGAVFFELKFRAERMTEKSRIKAARKTLVKQKEDPNTTASYKQELDKMIEEIDRTVANAEVARVKTKHSSIR</sequence>
<evidence type="ECO:0000313" key="4">
    <source>
        <dbReference type="Proteomes" id="UP000399805"/>
    </source>
</evidence>
<dbReference type="Proteomes" id="UP000399805">
    <property type="component" value="Unassembled WGS sequence"/>
</dbReference>
<proteinExistence type="predicted"/>
<reference evidence="3 4" key="1">
    <citation type="submission" date="2019-09" db="EMBL/GenBank/DDBJ databases">
        <authorList>
            <person name="Leyn A S."/>
        </authorList>
    </citation>
    <scope>NUCLEOTIDE SEQUENCE [LARGE SCALE GENOMIC DNA]</scope>
    <source>
        <strain evidence="3">AA231_1</strain>
    </source>
</reference>
<keyword evidence="2" id="KW-0472">Membrane</keyword>
<name>A0A6I8LMQ0_9PSEU</name>
<evidence type="ECO:0000313" key="3">
    <source>
        <dbReference type="EMBL" id="VVJ18310.1"/>
    </source>
</evidence>